<proteinExistence type="predicted"/>
<reference evidence="2" key="1">
    <citation type="submission" date="2023-03" db="EMBL/GenBank/DDBJ databases">
        <title>Massive genome expansion in bonnet fungi (Mycena s.s.) driven by repeated elements and novel gene families across ecological guilds.</title>
        <authorList>
            <consortium name="Lawrence Berkeley National Laboratory"/>
            <person name="Harder C.B."/>
            <person name="Miyauchi S."/>
            <person name="Viragh M."/>
            <person name="Kuo A."/>
            <person name="Thoen E."/>
            <person name="Andreopoulos B."/>
            <person name="Lu D."/>
            <person name="Skrede I."/>
            <person name="Drula E."/>
            <person name="Henrissat B."/>
            <person name="Morin E."/>
            <person name="Kohler A."/>
            <person name="Barry K."/>
            <person name="LaButti K."/>
            <person name="Morin E."/>
            <person name="Salamov A."/>
            <person name="Lipzen A."/>
            <person name="Mereny Z."/>
            <person name="Hegedus B."/>
            <person name="Baldrian P."/>
            <person name="Stursova M."/>
            <person name="Weitz H."/>
            <person name="Taylor A."/>
            <person name="Grigoriev I.V."/>
            <person name="Nagy L.G."/>
            <person name="Martin F."/>
            <person name="Kauserud H."/>
        </authorList>
    </citation>
    <scope>NUCLEOTIDE SEQUENCE</scope>
    <source>
        <strain evidence="2">CBHHK200</strain>
    </source>
</reference>
<comment type="caution">
    <text evidence="2">The sequence shown here is derived from an EMBL/GenBank/DDBJ whole genome shotgun (WGS) entry which is preliminary data.</text>
</comment>
<dbReference type="EMBL" id="JARJCM010000100">
    <property type="protein sequence ID" value="KAJ7029582.1"/>
    <property type="molecule type" value="Genomic_DNA"/>
</dbReference>
<evidence type="ECO:0000313" key="3">
    <source>
        <dbReference type="Proteomes" id="UP001218188"/>
    </source>
</evidence>
<keyword evidence="3" id="KW-1185">Reference proteome</keyword>
<sequence length="169" mass="19055">MFWFQKVISHRWVAHLARPSPAATADPKALEVVQNQTWLGVIKSKQSISLSVVDFPTGATLAAHSKKRGENVLDRTLYLASKIEVAEEHYMDWDVETESESEDDHEEQDFDMLDGDESPPVKAEGKKPARRSPQKKKTVTVKVEKLDLFDMKTAAKMWTRLATASGRDS</sequence>
<protein>
    <submittedName>
        <fullName evidence="2">Uncharacterized protein</fullName>
    </submittedName>
</protein>
<gene>
    <name evidence="2" type="ORF">C8F04DRAFT_1187602</name>
</gene>
<evidence type="ECO:0000313" key="2">
    <source>
        <dbReference type="EMBL" id="KAJ7029582.1"/>
    </source>
</evidence>
<feature type="compositionally biased region" description="Basic residues" evidence="1">
    <location>
        <begin position="128"/>
        <end position="139"/>
    </location>
</feature>
<dbReference type="Proteomes" id="UP001218188">
    <property type="component" value="Unassembled WGS sequence"/>
</dbReference>
<organism evidence="2 3">
    <name type="scientific">Mycena alexandri</name>
    <dbReference type="NCBI Taxonomy" id="1745969"/>
    <lineage>
        <taxon>Eukaryota</taxon>
        <taxon>Fungi</taxon>
        <taxon>Dikarya</taxon>
        <taxon>Basidiomycota</taxon>
        <taxon>Agaricomycotina</taxon>
        <taxon>Agaricomycetes</taxon>
        <taxon>Agaricomycetidae</taxon>
        <taxon>Agaricales</taxon>
        <taxon>Marasmiineae</taxon>
        <taxon>Mycenaceae</taxon>
        <taxon>Mycena</taxon>
    </lineage>
</organism>
<feature type="region of interest" description="Disordered" evidence="1">
    <location>
        <begin position="92"/>
        <end position="139"/>
    </location>
</feature>
<evidence type="ECO:0000256" key="1">
    <source>
        <dbReference type="SAM" id="MobiDB-lite"/>
    </source>
</evidence>
<dbReference type="AlphaFoldDB" id="A0AAD6SLY7"/>
<feature type="compositionally biased region" description="Acidic residues" evidence="1">
    <location>
        <begin position="93"/>
        <end position="117"/>
    </location>
</feature>
<name>A0AAD6SLY7_9AGAR</name>
<accession>A0AAD6SLY7</accession>